<dbReference type="Proteomes" id="UP000245865">
    <property type="component" value="Unassembled WGS sequence"/>
</dbReference>
<dbReference type="OrthoDB" id="7597230at2"/>
<protein>
    <submittedName>
        <fullName evidence="2">Uncharacterized protein</fullName>
    </submittedName>
</protein>
<organism evidence="2 3">
    <name type="scientific">Falsochrobactrum shanghaiense</name>
    <dbReference type="NCBI Taxonomy" id="2201899"/>
    <lineage>
        <taxon>Bacteria</taxon>
        <taxon>Pseudomonadati</taxon>
        <taxon>Pseudomonadota</taxon>
        <taxon>Alphaproteobacteria</taxon>
        <taxon>Hyphomicrobiales</taxon>
        <taxon>Brucellaceae</taxon>
        <taxon>Falsochrobactrum</taxon>
    </lineage>
</organism>
<dbReference type="NCBIfam" id="NF041373">
    <property type="entry name" value="HGG_STG"/>
    <property type="match status" value="1"/>
</dbReference>
<evidence type="ECO:0000256" key="1">
    <source>
        <dbReference type="SAM" id="MobiDB-lite"/>
    </source>
</evidence>
<gene>
    <name evidence="2" type="ORF">DKP76_06580</name>
</gene>
<feature type="region of interest" description="Disordered" evidence="1">
    <location>
        <begin position="23"/>
        <end position="57"/>
    </location>
</feature>
<evidence type="ECO:0000313" key="2">
    <source>
        <dbReference type="EMBL" id="PWL18733.1"/>
    </source>
</evidence>
<accession>A0A316JHM7</accession>
<reference evidence="2 3" key="1">
    <citation type="submission" date="2018-05" db="EMBL/GenBank/DDBJ databases">
        <title>Comparative genomic sequence analysis between strain HN4 and CCM 8460T (Falsochrobactrum ovis) will provide more evidence to prove that HN4 is a new species of Falsochrobactrum.</title>
        <authorList>
            <person name="Lyu W."/>
            <person name="Sun L."/>
            <person name="Yao L."/>
        </authorList>
    </citation>
    <scope>NUCLEOTIDE SEQUENCE [LARGE SCALE GENOMIC DNA]</scope>
    <source>
        <strain evidence="2 3">HN4</strain>
    </source>
</reference>
<dbReference type="InterPro" id="IPR047675">
    <property type="entry name" value="Putative_zinc-bd"/>
</dbReference>
<sequence length="99" mass="11147">MQPENLANAPRCGAKTRSGAECRSPAVRGKRRCRMHGGTNSGAPKGNRNAWKHGDRSAEAEEQLKVITENSRILRLLDKVRQGVKLRSDEMDEIIFYLR</sequence>
<name>A0A316JHM7_9HYPH</name>
<dbReference type="EMBL" id="QGDB01000002">
    <property type="protein sequence ID" value="PWL18733.1"/>
    <property type="molecule type" value="Genomic_DNA"/>
</dbReference>
<comment type="caution">
    <text evidence="2">The sequence shown here is derived from an EMBL/GenBank/DDBJ whole genome shotgun (WGS) entry which is preliminary data.</text>
</comment>
<keyword evidence="3" id="KW-1185">Reference proteome</keyword>
<evidence type="ECO:0000313" key="3">
    <source>
        <dbReference type="Proteomes" id="UP000245865"/>
    </source>
</evidence>
<proteinExistence type="predicted"/>
<dbReference type="AlphaFoldDB" id="A0A316JHM7"/>